<gene>
    <name evidence="3" type="ORF">MEQU1_000173</name>
</gene>
<dbReference type="Gene3D" id="2.130.10.10">
    <property type="entry name" value="YVTN repeat-like/Quinoprotein amine dehydrogenase"/>
    <property type="match status" value="2"/>
</dbReference>
<keyword evidence="4" id="KW-1185">Reference proteome</keyword>
<dbReference type="PANTHER" id="PTHR22889:SF0">
    <property type="entry name" value="WD REPEAT-CONTAINING PROTEIN 89"/>
    <property type="match status" value="1"/>
</dbReference>
<sequence>MALCDDGTLHMFDKTQWRAPVRTIRSTESEAITTVANLEDVNTAWAGASKGGYLALWDARAASHAPASKLVGPSGAAYLSLATSGMYMAAGTELQGTDAWIDVWDARNTACPIRTYGEAHSDDITSLLFHKDTARHSGILLSGGMDGLVCAIDTHMDKEEDAVISVGNTNASLARVGWACHSPMYQFQAQNNLADVGMDADELDLSNAPRRTGLGPVYAISHMQTMSLWDADKFDCLHEEIEVRKPTSFRPPWVTDYVIDTSVTVPFQTQGNHASVGLYVGDQEYAHIESSQVDWTLHARLPSATTDRLAHCDIVRCVQWDDSNQLLYTGGEDGRILAWSMQQSEPPEAARMFPHATILILLSTFKTTFFNTPAASLATAQLIKEELLRVGRDAMEQGDEEPPRMAVHYFSNGGMITLSTMMEHLHDASPHMPTPMATIFDCVPGILTEPILRDASTMTYKFGSWNYLSTSALRKLSA</sequence>
<evidence type="ECO:0000313" key="3">
    <source>
        <dbReference type="EMBL" id="WFD21521.1"/>
    </source>
</evidence>
<evidence type="ECO:0000313" key="4">
    <source>
        <dbReference type="Proteomes" id="UP001214415"/>
    </source>
</evidence>
<dbReference type="AlphaFoldDB" id="A0AAF0EBD2"/>
<keyword evidence="2" id="KW-0677">Repeat</keyword>
<protein>
    <recommendedName>
        <fullName evidence="5">WD40 repeat-like protein</fullName>
    </recommendedName>
</protein>
<organism evidence="3 4">
    <name type="scientific">Malassezia equina</name>
    <dbReference type="NCBI Taxonomy" id="1381935"/>
    <lineage>
        <taxon>Eukaryota</taxon>
        <taxon>Fungi</taxon>
        <taxon>Dikarya</taxon>
        <taxon>Basidiomycota</taxon>
        <taxon>Ustilaginomycotina</taxon>
        <taxon>Malasseziomycetes</taxon>
        <taxon>Malasseziales</taxon>
        <taxon>Malasseziaceae</taxon>
        <taxon>Malassezia</taxon>
    </lineage>
</organism>
<dbReference type="SUPFAM" id="SSF50978">
    <property type="entry name" value="WD40 repeat-like"/>
    <property type="match status" value="1"/>
</dbReference>
<keyword evidence="1" id="KW-0853">WD repeat</keyword>
<dbReference type="InterPro" id="IPR001680">
    <property type="entry name" value="WD40_rpt"/>
</dbReference>
<dbReference type="InterPro" id="IPR036322">
    <property type="entry name" value="WD40_repeat_dom_sf"/>
</dbReference>
<evidence type="ECO:0000256" key="2">
    <source>
        <dbReference type="ARBA" id="ARBA00022737"/>
    </source>
</evidence>
<dbReference type="InterPro" id="IPR015943">
    <property type="entry name" value="WD40/YVTN_repeat-like_dom_sf"/>
</dbReference>
<dbReference type="PANTHER" id="PTHR22889">
    <property type="entry name" value="WD REPEAT-CONTAINING PROTEIN 89"/>
    <property type="match status" value="1"/>
</dbReference>
<dbReference type="InterPro" id="IPR039328">
    <property type="entry name" value="WDR89"/>
</dbReference>
<accession>A0AAF0EBD2</accession>
<dbReference type="EMBL" id="CP119900">
    <property type="protein sequence ID" value="WFD21521.1"/>
    <property type="molecule type" value="Genomic_DNA"/>
</dbReference>
<proteinExistence type="predicted"/>
<evidence type="ECO:0000256" key="1">
    <source>
        <dbReference type="ARBA" id="ARBA00022574"/>
    </source>
</evidence>
<evidence type="ECO:0008006" key="5">
    <source>
        <dbReference type="Google" id="ProtNLM"/>
    </source>
</evidence>
<dbReference type="Proteomes" id="UP001214415">
    <property type="component" value="Chromosome 1"/>
</dbReference>
<dbReference type="SMART" id="SM00320">
    <property type="entry name" value="WD40"/>
    <property type="match status" value="2"/>
</dbReference>
<name>A0AAF0EBD2_9BASI</name>
<dbReference type="Pfam" id="PF00400">
    <property type="entry name" value="WD40"/>
    <property type="match status" value="2"/>
</dbReference>
<reference evidence="3" key="1">
    <citation type="submission" date="2023-03" db="EMBL/GenBank/DDBJ databases">
        <title>Mating type loci evolution in Malassezia.</title>
        <authorList>
            <person name="Coelho M.A."/>
        </authorList>
    </citation>
    <scope>NUCLEOTIDE SEQUENCE</scope>
    <source>
        <strain evidence="3">CBS 12830</strain>
    </source>
</reference>